<comment type="caution">
    <text evidence="2">The sequence shown here is derived from an EMBL/GenBank/DDBJ whole genome shotgun (WGS) entry which is preliminary data.</text>
</comment>
<evidence type="ECO:0000313" key="3">
    <source>
        <dbReference type="Proteomes" id="UP000307380"/>
    </source>
</evidence>
<feature type="transmembrane region" description="Helical" evidence="1">
    <location>
        <begin position="95"/>
        <end position="119"/>
    </location>
</feature>
<proteinExistence type="predicted"/>
<keyword evidence="1" id="KW-0812">Transmembrane</keyword>
<dbReference type="RefSeq" id="WP_136425535.1">
    <property type="nucleotide sequence ID" value="NZ_SSSN01000015.1"/>
</dbReference>
<evidence type="ECO:0000256" key="1">
    <source>
        <dbReference type="SAM" id="Phobius"/>
    </source>
</evidence>
<keyword evidence="3" id="KW-1185">Reference proteome</keyword>
<name>A0A4S4FJ51_9MICO</name>
<accession>A0A4S4FJ51</accession>
<feature type="transmembrane region" description="Helical" evidence="1">
    <location>
        <begin position="69"/>
        <end position="86"/>
    </location>
</feature>
<sequence length="164" mass="17385">MSADHQTAPAPASFGATVLSKGWVRALARRAGVLGMLGIAVMFEARSSFPRIGWMPYGDGGYHSAEMNGYAALVALVAAIAGRVVLGRTAPLRGLVFAIWALLTAWLSASAAVADLWWTSTSTVLIWWNEYLGTSMIGAALFFAAVGTFGLMLVLGPRLLDPQR</sequence>
<gene>
    <name evidence="2" type="ORF">E6C70_16190</name>
</gene>
<keyword evidence="1" id="KW-0472">Membrane</keyword>
<protein>
    <submittedName>
        <fullName evidence="2">Uncharacterized protein</fullName>
    </submittedName>
</protein>
<feature type="transmembrane region" description="Helical" evidence="1">
    <location>
        <begin position="31"/>
        <end position="49"/>
    </location>
</feature>
<dbReference type="EMBL" id="SSSN01000015">
    <property type="protein sequence ID" value="THG29146.1"/>
    <property type="molecule type" value="Genomic_DNA"/>
</dbReference>
<dbReference type="Proteomes" id="UP000307380">
    <property type="component" value="Unassembled WGS sequence"/>
</dbReference>
<feature type="transmembrane region" description="Helical" evidence="1">
    <location>
        <begin position="131"/>
        <end position="155"/>
    </location>
</feature>
<keyword evidence="1" id="KW-1133">Transmembrane helix</keyword>
<dbReference type="AlphaFoldDB" id="A0A4S4FJ51"/>
<organism evidence="2 3">
    <name type="scientific">Orlajensenia flava</name>
    <dbReference type="NCBI Taxonomy" id="2565934"/>
    <lineage>
        <taxon>Bacteria</taxon>
        <taxon>Bacillati</taxon>
        <taxon>Actinomycetota</taxon>
        <taxon>Actinomycetes</taxon>
        <taxon>Micrococcales</taxon>
        <taxon>Microbacteriaceae</taxon>
        <taxon>Orlajensenia</taxon>
    </lineage>
</organism>
<evidence type="ECO:0000313" key="2">
    <source>
        <dbReference type="EMBL" id="THG29146.1"/>
    </source>
</evidence>
<reference evidence="2 3" key="1">
    <citation type="submission" date="2019-04" db="EMBL/GenBank/DDBJ databases">
        <authorList>
            <person name="Jiang L."/>
        </authorList>
    </citation>
    <scope>NUCLEOTIDE SEQUENCE [LARGE SCALE GENOMIC DNA]</scope>
    <source>
        <strain evidence="2 3">YIM 131861</strain>
    </source>
</reference>